<dbReference type="SUPFAM" id="SSF46785">
    <property type="entry name" value="Winged helix' DNA-binding domain"/>
    <property type="match status" value="1"/>
</dbReference>
<name>A0A7S7NNA0_PALFE</name>
<dbReference type="NCBIfam" id="TIGR03433">
    <property type="entry name" value="padR_acidobact"/>
    <property type="match status" value="1"/>
</dbReference>
<gene>
    <name evidence="2" type="ORF">IRI77_28705</name>
</gene>
<dbReference type="KEGG" id="pfer:IRI77_28705"/>
<proteinExistence type="predicted"/>
<dbReference type="InterPro" id="IPR036390">
    <property type="entry name" value="WH_DNA-bd_sf"/>
</dbReference>
<keyword evidence="3" id="KW-1185">Reference proteome</keyword>
<dbReference type="Gene3D" id="1.10.10.10">
    <property type="entry name" value="Winged helix-like DNA-binding domain superfamily/Winged helix DNA-binding domain"/>
    <property type="match status" value="1"/>
</dbReference>
<dbReference type="EMBL" id="CP063849">
    <property type="protein sequence ID" value="QOY86735.1"/>
    <property type="molecule type" value="Genomic_DNA"/>
</dbReference>
<dbReference type="InterPro" id="IPR036388">
    <property type="entry name" value="WH-like_DNA-bd_sf"/>
</dbReference>
<evidence type="ECO:0000259" key="1">
    <source>
        <dbReference type="Pfam" id="PF03551"/>
    </source>
</evidence>
<dbReference type="InterPro" id="IPR052509">
    <property type="entry name" value="Metal_resp_DNA-bind_regulator"/>
</dbReference>
<dbReference type="PANTHER" id="PTHR33169">
    <property type="entry name" value="PADR-FAMILY TRANSCRIPTIONAL REGULATOR"/>
    <property type="match status" value="1"/>
</dbReference>
<feature type="domain" description="Transcription regulator PadR N-terminal" evidence="1">
    <location>
        <begin position="15"/>
        <end position="89"/>
    </location>
</feature>
<dbReference type="PANTHER" id="PTHR33169:SF14">
    <property type="entry name" value="TRANSCRIPTIONAL REGULATOR RV3488"/>
    <property type="match status" value="1"/>
</dbReference>
<sequence>MPPQNSAQTALDLLILTLLDRRGPLHGYAIANFIEDLSDEALKVEEGSLYPALHRMEEKGWVAAEWTITGSKRRARQYSITHGGQSQLSAETQRWAGFSLGVARVLQQA</sequence>
<evidence type="ECO:0000313" key="3">
    <source>
        <dbReference type="Proteomes" id="UP000593892"/>
    </source>
</evidence>
<dbReference type="InterPro" id="IPR005149">
    <property type="entry name" value="Tscrpt_reg_PadR_N"/>
</dbReference>
<dbReference type="Proteomes" id="UP000593892">
    <property type="component" value="Chromosome"/>
</dbReference>
<protein>
    <submittedName>
        <fullName evidence="2">PadR family transcriptional regulator</fullName>
    </submittedName>
</protein>
<dbReference type="InterPro" id="IPR017799">
    <property type="entry name" value="Tscrpt_reg_PadR_acidobac-type"/>
</dbReference>
<dbReference type="Pfam" id="PF03551">
    <property type="entry name" value="PadR"/>
    <property type="match status" value="1"/>
</dbReference>
<accession>A0A7S7NNA0</accession>
<organism evidence="2 3">
    <name type="scientific">Paludibaculum fermentans</name>
    <dbReference type="NCBI Taxonomy" id="1473598"/>
    <lineage>
        <taxon>Bacteria</taxon>
        <taxon>Pseudomonadati</taxon>
        <taxon>Acidobacteriota</taxon>
        <taxon>Terriglobia</taxon>
        <taxon>Bryobacterales</taxon>
        <taxon>Bryobacteraceae</taxon>
        <taxon>Paludibaculum</taxon>
    </lineage>
</organism>
<dbReference type="RefSeq" id="WP_194448404.1">
    <property type="nucleotide sequence ID" value="NZ_CP063849.1"/>
</dbReference>
<dbReference type="AlphaFoldDB" id="A0A7S7NNA0"/>
<evidence type="ECO:0000313" key="2">
    <source>
        <dbReference type="EMBL" id="QOY86735.1"/>
    </source>
</evidence>
<reference evidence="2 3" key="1">
    <citation type="submission" date="2020-10" db="EMBL/GenBank/DDBJ databases">
        <title>Complete genome sequence of Paludibaculum fermentans P105T, a facultatively anaerobic acidobacterium capable of dissimilatory Fe(III) reduction.</title>
        <authorList>
            <person name="Dedysh S.N."/>
            <person name="Beletsky A.V."/>
            <person name="Kulichevskaya I.S."/>
            <person name="Mardanov A.V."/>
            <person name="Ravin N.V."/>
        </authorList>
    </citation>
    <scope>NUCLEOTIDE SEQUENCE [LARGE SCALE GENOMIC DNA]</scope>
    <source>
        <strain evidence="2 3">P105</strain>
    </source>
</reference>